<dbReference type="PANTHER" id="PTHR42760:SF133">
    <property type="entry name" value="3-OXOACYL-[ACYL-CARRIER-PROTEIN] REDUCTASE"/>
    <property type="match status" value="1"/>
</dbReference>
<dbReference type="EMBL" id="JBHLXH010000001">
    <property type="protein sequence ID" value="MFC0222121.1"/>
    <property type="molecule type" value="Genomic_DNA"/>
</dbReference>
<evidence type="ECO:0000256" key="1">
    <source>
        <dbReference type="ARBA" id="ARBA00006484"/>
    </source>
</evidence>
<dbReference type="InterPro" id="IPR036291">
    <property type="entry name" value="NAD(P)-bd_dom_sf"/>
</dbReference>
<evidence type="ECO:0000313" key="4">
    <source>
        <dbReference type="Proteomes" id="UP001589698"/>
    </source>
</evidence>
<dbReference type="GO" id="GO:0016491">
    <property type="term" value="F:oxidoreductase activity"/>
    <property type="evidence" value="ECO:0007669"/>
    <property type="project" value="UniProtKB-KW"/>
</dbReference>
<comment type="similarity">
    <text evidence="1">Belongs to the short-chain dehydrogenases/reductases (SDR) family.</text>
</comment>
<dbReference type="EC" id="1.-.-.-" evidence="3"/>
<sequence length="146" mass="14739">MASVGTTSCVVTGGARGIGRAIAERMVARGHRVVVTDVSEAVTATAEEIGAAGLVHDVRDPDAHRAVAAEAARHAPLAAWFNNAGVGDDGTLVALTDEQVRRLVEVNLLGTMWGTRAALDAFGPAGGDVVNVASLAGLTPAPGYSV</sequence>
<dbReference type="CDD" id="cd05233">
    <property type="entry name" value="SDR_c"/>
    <property type="match status" value="1"/>
</dbReference>
<proteinExistence type="inferred from homology"/>
<keyword evidence="2 3" id="KW-0560">Oxidoreductase</keyword>
<dbReference type="RefSeq" id="WP_378517783.1">
    <property type="nucleotide sequence ID" value="NZ_CBCSDI010000010.1"/>
</dbReference>
<dbReference type="SUPFAM" id="SSF51735">
    <property type="entry name" value="NAD(P)-binding Rossmann-fold domains"/>
    <property type="match status" value="1"/>
</dbReference>
<name>A0ABV6DZG2_9ACTN</name>
<dbReference type="Pfam" id="PF00106">
    <property type="entry name" value="adh_short"/>
    <property type="match status" value="1"/>
</dbReference>
<dbReference type="InterPro" id="IPR002347">
    <property type="entry name" value="SDR_fam"/>
</dbReference>
<gene>
    <name evidence="3" type="ORF">ACFFJG_06480</name>
</gene>
<organism evidence="3 4">
    <name type="scientific">Nocardioides zeicaulis</name>
    <dbReference type="NCBI Taxonomy" id="1776857"/>
    <lineage>
        <taxon>Bacteria</taxon>
        <taxon>Bacillati</taxon>
        <taxon>Actinomycetota</taxon>
        <taxon>Actinomycetes</taxon>
        <taxon>Propionibacteriales</taxon>
        <taxon>Nocardioidaceae</taxon>
        <taxon>Nocardioides</taxon>
    </lineage>
</organism>
<comment type="caution">
    <text evidence="3">The sequence shown here is derived from an EMBL/GenBank/DDBJ whole genome shotgun (WGS) entry which is preliminary data.</text>
</comment>
<keyword evidence="4" id="KW-1185">Reference proteome</keyword>
<dbReference type="Gene3D" id="3.40.50.720">
    <property type="entry name" value="NAD(P)-binding Rossmann-like Domain"/>
    <property type="match status" value="1"/>
</dbReference>
<dbReference type="Proteomes" id="UP001589698">
    <property type="component" value="Unassembled WGS sequence"/>
</dbReference>
<evidence type="ECO:0000256" key="2">
    <source>
        <dbReference type="ARBA" id="ARBA00023002"/>
    </source>
</evidence>
<reference evidence="3 4" key="1">
    <citation type="submission" date="2024-09" db="EMBL/GenBank/DDBJ databases">
        <authorList>
            <person name="Sun Q."/>
            <person name="Mori K."/>
        </authorList>
    </citation>
    <scope>NUCLEOTIDE SEQUENCE [LARGE SCALE GENOMIC DNA]</scope>
    <source>
        <strain evidence="3 4">CCM 8654</strain>
    </source>
</reference>
<accession>A0ABV6DZG2</accession>
<evidence type="ECO:0000313" key="3">
    <source>
        <dbReference type="EMBL" id="MFC0222121.1"/>
    </source>
</evidence>
<dbReference type="PANTHER" id="PTHR42760">
    <property type="entry name" value="SHORT-CHAIN DEHYDROGENASES/REDUCTASES FAMILY MEMBER"/>
    <property type="match status" value="1"/>
</dbReference>
<protein>
    <submittedName>
        <fullName evidence="3">SDR family oxidoreductase</fullName>
        <ecNumber evidence="3">1.-.-.-</ecNumber>
    </submittedName>
</protein>
<dbReference type="PRINTS" id="PR00081">
    <property type="entry name" value="GDHRDH"/>
</dbReference>